<dbReference type="Pfam" id="PF03695">
    <property type="entry name" value="UPF0149"/>
    <property type="match status" value="1"/>
</dbReference>
<sequence length="283" mass="31206">MKTPFPPAPPSTSAKLPLAAALDAPLLEAEAFDELDAILDELRSRYDETPQWEFCEGFMAAVICSRRPIAEDEYLSVLLATPAPGEDADPEGGSFASDAQRERFLTLWKQRWKEVETALDSEVDSLEDERCYHPEVMDIRGAVADMPPEEQASFKGEELPAFAQVWALGFMFAVESWPDEWTAPRDKDAAKWLDGALQAVVAMTEDDSAAPEVSPLNEEGAPSTSIARLNAFGEAIWAVYDLRELWKTLGPKVDTVRKEATPGRNDLCYCGSGKKYKKCHGAG</sequence>
<keyword evidence="2" id="KW-1185">Reference proteome</keyword>
<gene>
    <name evidence="1" type="ORF">ACFPP7_03380</name>
</gene>
<dbReference type="Pfam" id="PF02810">
    <property type="entry name" value="SEC-C"/>
    <property type="match status" value="1"/>
</dbReference>
<evidence type="ECO:0000313" key="2">
    <source>
        <dbReference type="Proteomes" id="UP001596084"/>
    </source>
</evidence>
<proteinExistence type="predicted"/>
<comment type="caution">
    <text evidence="1">The sequence shown here is derived from an EMBL/GenBank/DDBJ whole genome shotgun (WGS) entry which is preliminary data.</text>
</comment>
<evidence type="ECO:0000313" key="1">
    <source>
        <dbReference type="EMBL" id="MFC5519958.1"/>
    </source>
</evidence>
<dbReference type="InterPro" id="IPR011978">
    <property type="entry name" value="YgfB-like"/>
</dbReference>
<dbReference type="Proteomes" id="UP001596084">
    <property type="component" value="Unassembled WGS sequence"/>
</dbReference>
<dbReference type="SUPFAM" id="SSF103642">
    <property type="entry name" value="Sec-C motif"/>
    <property type="match status" value="1"/>
</dbReference>
<dbReference type="InterPro" id="IPR004027">
    <property type="entry name" value="SEC_C_motif"/>
</dbReference>
<dbReference type="Gene3D" id="3.10.450.50">
    <property type="match status" value="1"/>
</dbReference>
<name>A0ABW0Q5J3_9BURK</name>
<organism evidence="1 2">
    <name type="scientific">Polaromonas jejuensis</name>
    <dbReference type="NCBI Taxonomy" id="457502"/>
    <lineage>
        <taxon>Bacteria</taxon>
        <taxon>Pseudomonadati</taxon>
        <taxon>Pseudomonadota</taxon>
        <taxon>Betaproteobacteria</taxon>
        <taxon>Burkholderiales</taxon>
        <taxon>Comamonadaceae</taxon>
        <taxon>Polaromonas</taxon>
    </lineage>
</organism>
<dbReference type="RefSeq" id="WP_084389483.1">
    <property type="nucleotide sequence ID" value="NZ_JBHSMX010000008.1"/>
</dbReference>
<dbReference type="EMBL" id="JBHSMX010000008">
    <property type="protein sequence ID" value="MFC5519958.1"/>
    <property type="molecule type" value="Genomic_DNA"/>
</dbReference>
<reference evidence="2" key="1">
    <citation type="journal article" date="2019" name="Int. J. Syst. Evol. Microbiol.">
        <title>The Global Catalogue of Microorganisms (GCM) 10K type strain sequencing project: providing services to taxonomists for standard genome sequencing and annotation.</title>
        <authorList>
            <consortium name="The Broad Institute Genomics Platform"/>
            <consortium name="The Broad Institute Genome Sequencing Center for Infectious Disease"/>
            <person name="Wu L."/>
            <person name="Ma J."/>
        </authorList>
    </citation>
    <scope>NUCLEOTIDE SEQUENCE [LARGE SCALE GENOMIC DNA]</scope>
    <source>
        <strain evidence="2">CGMCC 4.7277</strain>
    </source>
</reference>
<accession>A0ABW0Q5J3</accession>
<protein>
    <submittedName>
        <fullName evidence="1">UPF0149 family protein</fullName>
    </submittedName>
</protein>